<evidence type="ECO:0000256" key="4">
    <source>
        <dbReference type="PROSITE-ProRule" id="PRU00473"/>
    </source>
</evidence>
<dbReference type="PROSITE" id="PS51123">
    <property type="entry name" value="OMPA_2"/>
    <property type="match status" value="1"/>
</dbReference>
<accession>A0A1L3JJ87</accession>
<dbReference type="InterPro" id="IPR050330">
    <property type="entry name" value="Bact_OuterMem_StrucFunc"/>
</dbReference>
<dbReference type="Pfam" id="PF00691">
    <property type="entry name" value="OmpA"/>
    <property type="match status" value="1"/>
</dbReference>
<dbReference type="InterPro" id="IPR011042">
    <property type="entry name" value="6-blade_b-propeller_TolB-like"/>
</dbReference>
<dbReference type="RefSeq" id="WP_072555547.1">
    <property type="nucleotide sequence ID" value="NZ_CP018155.1"/>
</dbReference>
<dbReference type="InterPro" id="IPR006665">
    <property type="entry name" value="OmpA-like"/>
</dbReference>
<dbReference type="InterPro" id="IPR006664">
    <property type="entry name" value="OMP_bac"/>
</dbReference>
<dbReference type="Gene3D" id="2.60.40.1120">
    <property type="entry name" value="Carboxypeptidase-like, regulatory domain"/>
    <property type="match status" value="1"/>
</dbReference>
<dbReference type="InterPro" id="IPR008969">
    <property type="entry name" value="CarboxyPept-like_regulatory"/>
</dbReference>
<dbReference type="PANTHER" id="PTHR30329:SF21">
    <property type="entry name" value="LIPOPROTEIN YIAD-RELATED"/>
    <property type="match status" value="1"/>
</dbReference>
<evidence type="ECO:0000256" key="2">
    <source>
        <dbReference type="ARBA" id="ARBA00023136"/>
    </source>
</evidence>
<dbReference type="Gene3D" id="2.120.10.30">
    <property type="entry name" value="TolB, C-terminal domain"/>
    <property type="match status" value="1"/>
</dbReference>
<comment type="subcellular location">
    <subcellularLocation>
        <location evidence="1">Cell outer membrane</location>
    </subcellularLocation>
</comment>
<organism evidence="6 7">
    <name type="scientific">Tenacibaculum todarodis</name>
    <dbReference type="NCBI Taxonomy" id="1850252"/>
    <lineage>
        <taxon>Bacteria</taxon>
        <taxon>Pseudomonadati</taxon>
        <taxon>Bacteroidota</taxon>
        <taxon>Flavobacteriia</taxon>
        <taxon>Flavobacteriales</taxon>
        <taxon>Flavobacteriaceae</taxon>
        <taxon>Tenacibaculum</taxon>
    </lineage>
</organism>
<feature type="domain" description="OmpA-like" evidence="5">
    <location>
        <begin position="536"/>
        <end position="658"/>
    </location>
</feature>
<keyword evidence="6" id="KW-0966">Cell projection</keyword>
<protein>
    <submittedName>
        <fullName evidence="6">Flagellar motor protein MotB</fullName>
    </submittedName>
</protein>
<dbReference type="SUPFAM" id="SSF103088">
    <property type="entry name" value="OmpA-like"/>
    <property type="match status" value="1"/>
</dbReference>
<dbReference type="Pfam" id="PF07676">
    <property type="entry name" value="PD40"/>
    <property type="match status" value="3"/>
</dbReference>
<dbReference type="EMBL" id="CP018155">
    <property type="protein sequence ID" value="APG65174.1"/>
    <property type="molecule type" value="Genomic_DNA"/>
</dbReference>
<dbReference type="STRING" id="1850252.LPB136_07365"/>
<sequence>MKNIITLSFILISVSLSYGQETYRAADKVFEKMQYLDAAKMYESKLSKGDYSKELLEKAGDAHYFNTDMAKANKWYDILISDYLNEVDAEYIFRYAHTLQGIGENNAAKKWMKIFAKRAKQNDKRIEDHSEGDVVLENVLSIKPQFRLQNLSINTRNSDFGPMYYKNKLVYSSALDSSYYHERIYNWNNQPYLSFYLGRINAVETDVKFIEEFSENINTKYHEATLAFSPDNQKVYFTRNNYIDELGRDDDGVNHLKLYSAELSVDTLSRTKRKEWRNIKELPFNSENYSVGHPTVSKDGKKLYFVSDMPGTIGATDIFVVDILEDDTYSTPKNLGSKVNTSGREMFPYITNNSLYFASDGHIGLGGLDVFESALTSETFQKPTNLGAPLNSQLDDFSFIIKEKENIGFVCSNREGGKGDDDIYSFERFKAITPVKVEDCQQFVKGYVSNSKTGERIPDATVTLYNEKDVKLSQTQSRINGDYAFNFDLGCSKKHYIKVEKNGYNPNQKIFVTSSISSETIVPLDIETIDELIVEDNGLLKIKIGIIYFDLDKFFIRDDSASELNKIVVLMTKYPKMVINIESHTDSRSKDDYNLELSNNRAQATKNYIISKGISANRINNATGFGETQLINKCSNGVSCTEAQHQLNRRSEFIILKI</sequence>
<dbReference type="GO" id="GO:0009279">
    <property type="term" value="C:cell outer membrane"/>
    <property type="evidence" value="ECO:0007669"/>
    <property type="project" value="UniProtKB-SubCell"/>
</dbReference>
<dbReference type="KEGG" id="ten:LPB136_07365"/>
<dbReference type="AlphaFoldDB" id="A0A1L3JJ87"/>
<keyword evidence="6" id="KW-0969">Cilium</keyword>
<name>A0A1L3JJ87_9FLAO</name>
<keyword evidence="3" id="KW-0998">Cell outer membrane</keyword>
<reference evidence="6 7" key="1">
    <citation type="submission" date="2016-11" db="EMBL/GenBank/DDBJ databases">
        <title>Tenacibaculum sp. LPB0136, isolated from marine environment.</title>
        <authorList>
            <person name="Kim E."/>
            <person name="Yi H."/>
        </authorList>
    </citation>
    <scope>NUCLEOTIDE SEQUENCE [LARGE SCALE GENOMIC DNA]</scope>
    <source>
        <strain evidence="6 7">LPB0136</strain>
    </source>
</reference>
<evidence type="ECO:0000313" key="6">
    <source>
        <dbReference type="EMBL" id="APG65174.1"/>
    </source>
</evidence>
<dbReference type="Proteomes" id="UP000181898">
    <property type="component" value="Chromosome"/>
</dbReference>
<dbReference type="PRINTS" id="PR01021">
    <property type="entry name" value="OMPADOMAIN"/>
</dbReference>
<dbReference type="SUPFAM" id="SSF82171">
    <property type="entry name" value="DPP6 N-terminal domain-like"/>
    <property type="match status" value="1"/>
</dbReference>
<keyword evidence="2 4" id="KW-0472">Membrane</keyword>
<evidence type="ECO:0000256" key="1">
    <source>
        <dbReference type="ARBA" id="ARBA00004442"/>
    </source>
</evidence>
<dbReference type="CDD" id="cd07185">
    <property type="entry name" value="OmpA_C-like"/>
    <property type="match status" value="1"/>
</dbReference>
<evidence type="ECO:0000313" key="7">
    <source>
        <dbReference type="Proteomes" id="UP000181898"/>
    </source>
</evidence>
<evidence type="ECO:0000259" key="5">
    <source>
        <dbReference type="PROSITE" id="PS51123"/>
    </source>
</evidence>
<evidence type="ECO:0000256" key="3">
    <source>
        <dbReference type="ARBA" id="ARBA00023237"/>
    </source>
</evidence>
<dbReference type="PANTHER" id="PTHR30329">
    <property type="entry name" value="STATOR ELEMENT OF FLAGELLAR MOTOR COMPLEX"/>
    <property type="match status" value="1"/>
</dbReference>
<dbReference type="SUPFAM" id="SSF49464">
    <property type="entry name" value="Carboxypeptidase regulatory domain-like"/>
    <property type="match status" value="1"/>
</dbReference>
<proteinExistence type="predicted"/>
<keyword evidence="7" id="KW-1185">Reference proteome</keyword>
<gene>
    <name evidence="6" type="ORF">LPB136_07365</name>
</gene>
<dbReference type="OrthoDB" id="9809364at2"/>
<dbReference type="InterPro" id="IPR036737">
    <property type="entry name" value="OmpA-like_sf"/>
</dbReference>
<dbReference type="Gene3D" id="3.30.1330.60">
    <property type="entry name" value="OmpA-like domain"/>
    <property type="match status" value="1"/>
</dbReference>
<dbReference type="InterPro" id="IPR011659">
    <property type="entry name" value="WD40"/>
</dbReference>
<keyword evidence="6" id="KW-0282">Flagellum</keyword>